<reference evidence="1" key="1">
    <citation type="submission" date="2020-05" db="EMBL/GenBank/DDBJ databases">
        <title>Chitinophaga laudate sp. nov., isolated from a tropical peat swamp.</title>
        <authorList>
            <person name="Goh C.B.S."/>
            <person name="Lee M.S."/>
            <person name="Parimannan S."/>
            <person name="Pasbakhsh P."/>
            <person name="Yule C.M."/>
            <person name="Rajandas H."/>
            <person name="Loke S."/>
            <person name="Croft L."/>
            <person name="Tan J.B.L."/>
        </authorList>
    </citation>
    <scope>NUCLEOTIDE SEQUENCE</scope>
    <source>
        <strain evidence="1">Mgbs1</strain>
    </source>
</reference>
<organism evidence="1 2">
    <name type="scientific">Chitinophaga solisilvae</name>
    <dbReference type="NCBI Taxonomy" id="1233460"/>
    <lineage>
        <taxon>Bacteria</taxon>
        <taxon>Pseudomonadati</taxon>
        <taxon>Bacteroidota</taxon>
        <taxon>Chitinophagia</taxon>
        <taxon>Chitinophagales</taxon>
        <taxon>Chitinophagaceae</taxon>
        <taxon>Chitinophaga</taxon>
    </lineage>
</organism>
<protein>
    <submittedName>
        <fullName evidence="1">DUF885 domain-containing protein</fullName>
    </submittedName>
</protein>
<dbReference type="Proteomes" id="UP000281028">
    <property type="component" value="Unassembled WGS sequence"/>
</dbReference>
<evidence type="ECO:0000313" key="2">
    <source>
        <dbReference type="Proteomes" id="UP000281028"/>
    </source>
</evidence>
<dbReference type="PANTHER" id="PTHR33361:SF16">
    <property type="entry name" value="DUF885 DOMAIN-CONTAINING PROTEIN"/>
    <property type="match status" value="1"/>
</dbReference>
<dbReference type="InterPro" id="IPR010281">
    <property type="entry name" value="DUF885"/>
</dbReference>
<dbReference type="AlphaFoldDB" id="A0A3S1AYZ4"/>
<evidence type="ECO:0000313" key="1">
    <source>
        <dbReference type="EMBL" id="NSL86852.1"/>
    </source>
</evidence>
<dbReference type="PANTHER" id="PTHR33361">
    <property type="entry name" value="GLR0591 PROTEIN"/>
    <property type="match status" value="1"/>
</dbReference>
<proteinExistence type="predicted"/>
<dbReference type="OrthoDB" id="9760040at2"/>
<comment type="caution">
    <text evidence="1">The sequence shown here is derived from an EMBL/GenBank/DDBJ whole genome shotgun (WGS) entry which is preliminary data.</text>
</comment>
<name>A0A3S1AYZ4_9BACT</name>
<gene>
    <name evidence="1" type="ORF">ECE50_008425</name>
</gene>
<dbReference type="EMBL" id="RIAR02000001">
    <property type="protein sequence ID" value="NSL86852.1"/>
    <property type="molecule type" value="Genomic_DNA"/>
</dbReference>
<accession>A0A3S1AYZ4</accession>
<keyword evidence="2" id="KW-1185">Reference proteome</keyword>
<dbReference type="Pfam" id="PF05960">
    <property type="entry name" value="DUF885"/>
    <property type="match status" value="1"/>
</dbReference>
<sequence length="594" mass="66808">MKAIKKALRRTVLLAGILTTASAGAQQRNAQLNRLFDRYYQERSALFPLEATSAGDHRYDDQLANEGAAPQLAATSAFYQRYLNALKKFDRQQLTEADRISYDILQHILHTGQEAITLHLEYMPMNQFVSTPLELAQLGAGGGAQPFGTVRDYRNWAMRMRAFSPWADTAIANFNRGIKAGVVLPKALVLKMIPQLEALAVTDSARNIFYKPLSHIPAAFSAAEKQQIGALYHEVISTGMIPAYGKLAAYLKNTYLPAAQDQAGLHALPGGDSIYQYYIRVFTTTPGLTGESVYRKGQEEVARITGEMETVKNELGFKGTLQEFFHHLRTNPKLMPFTTPEEVLAAYRRIYEKITPVLGKYFTHLPQTKFEIRRMPAYLEGAMGGPYYVKGNAAENRPGIFYVPVPDARKINVTFHGMEATFIHEGVPGHHFQISFQQENQHIPAFRKQPAFSAYFEGWALYTESLGQLLNCYTDPYQRMGRLNNEMLRATRLVADAGIHTGKMTREEAIAYMIAHQSITEAIATAEIERYMAMPGQALSYKTGEIKIRELRDKYAAQLGSRFNLQHFHDALLAYGDMPLDVLETYMDGWAGQQ</sequence>